<dbReference type="RefSeq" id="WP_145869195.1">
    <property type="nucleotide sequence ID" value="NZ_BNCE01000007.1"/>
</dbReference>
<evidence type="ECO:0000313" key="2">
    <source>
        <dbReference type="Proteomes" id="UP000316603"/>
    </source>
</evidence>
<comment type="caution">
    <text evidence="1">The sequence shown here is derived from an EMBL/GenBank/DDBJ whole genome shotgun (WGS) entry which is preliminary data.</text>
</comment>
<proteinExistence type="predicted"/>
<dbReference type="AlphaFoldDB" id="A0A561TJU7"/>
<gene>
    <name evidence="1" type="ORF">FHX78_114435</name>
</gene>
<sequence length="303" mass="34068">MTTSRSGLLGRWRAWRDARRARRDTRPAVAQEPKPDWQSPVSVVEPVRPEWSVALASDDEPLLLEAKGGVFQFEVFAHFSFRSNEISVEHLRERADASLREARADLLRMAWPLARTCEAGDPVAAEDLINSHVAQGWCYEQDGARIRCRPTVRVRIDPALRDRMRPSQLDKQGMKEELELGLLKAAHARELTETWLDVFARLEGVEEGADELTAVQRQFLVPFAATLADREFAGMAQAVRAARRKGTDDLANVLKKASEGHEKIGMFEFANAYDKALNAFSQQMGLTPFSWIEDGPHSMEGAE</sequence>
<dbReference type="OrthoDB" id="3690860at2"/>
<dbReference type="EMBL" id="VIWV01000001">
    <property type="protein sequence ID" value="TWF87426.1"/>
    <property type="molecule type" value="Genomic_DNA"/>
</dbReference>
<dbReference type="Proteomes" id="UP000316603">
    <property type="component" value="Unassembled WGS sequence"/>
</dbReference>
<accession>A0A561TJU7</accession>
<protein>
    <submittedName>
        <fullName evidence="1">Uncharacterized protein</fullName>
    </submittedName>
</protein>
<name>A0A561TJU7_9ACTN</name>
<reference evidence="1 2" key="1">
    <citation type="submission" date="2019-06" db="EMBL/GenBank/DDBJ databases">
        <title>Sequencing the genomes of 1000 actinobacteria strains.</title>
        <authorList>
            <person name="Klenk H.-P."/>
        </authorList>
    </citation>
    <scope>NUCLEOTIDE SEQUENCE [LARGE SCALE GENOMIC DNA]</scope>
    <source>
        <strain evidence="1 2">DSM 41695</strain>
    </source>
</reference>
<organism evidence="1 2">
    <name type="scientific">Streptomyces capillispiralis</name>
    <dbReference type="NCBI Taxonomy" id="68182"/>
    <lineage>
        <taxon>Bacteria</taxon>
        <taxon>Bacillati</taxon>
        <taxon>Actinomycetota</taxon>
        <taxon>Actinomycetes</taxon>
        <taxon>Kitasatosporales</taxon>
        <taxon>Streptomycetaceae</taxon>
        <taxon>Streptomyces</taxon>
    </lineage>
</organism>
<evidence type="ECO:0000313" key="1">
    <source>
        <dbReference type="EMBL" id="TWF87426.1"/>
    </source>
</evidence>
<keyword evidence="2" id="KW-1185">Reference proteome</keyword>